<protein>
    <submittedName>
        <fullName evidence="2">Uncharacterized protein</fullName>
    </submittedName>
</protein>
<gene>
    <name evidence="2" type="ORF">SAMEA3906487_00683</name>
</gene>
<evidence type="ECO:0000313" key="3">
    <source>
        <dbReference type="Proteomes" id="UP000076825"/>
    </source>
</evidence>
<dbReference type="GeneID" id="65564875"/>
<keyword evidence="3" id="KW-1185">Reference proteome</keyword>
<accession>A0A157PNH6</accession>
<name>A0A157PNH6_9BORD</name>
<dbReference type="EMBL" id="LT546645">
    <property type="protein sequence ID" value="SAI67300.1"/>
    <property type="molecule type" value="Genomic_DNA"/>
</dbReference>
<feature type="transmembrane region" description="Helical" evidence="1">
    <location>
        <begin position="6"/>
        <end position="24"/>
    </location>
</feature>
<proteinExistence type="predicted"/>
<keyword evidence="1" id="KW-0812">Transmembrane</keyword>
<dbReference type="PATRIC" id="fig|123899.6.peg.656"/>
<evidence type="ECO:0000256" key="1">
    <source>
        <dbReference type="SAM" id="Phobius"/>
    </source>
</evidence>
<dbReference type="AlphaFoldDB" id="A0A157PNH6"/>
<dbReference type="InterPro" id="IPR049820">
    <property type="entry name" value="Trnsprt_adja_ssu-like"/>
</dbReference>
<keyword evidence="1" id="KW-0472">Membrane</keyword>
<dbReference type="Proteomes" id="UP000076825">
    <property type="component" value="Chromosome 1"/>
</dbReference>
<organism evidence="2 3">
    <name type="scientific">Bordetella trematum</name>
    <dbReference type="NCBI Taxonomy" id="123899"/>
    <lineage>
        <taxon>Bacteria</taxon>
        <taxon>Pseudomonadati</taxon>
        <taxon>Pseudomonadota</taxon>
        <taxon>Betaproteobacteria</taxon>
        <taxon>Burkholderiales</taxon>
        <taxon>Alcaligenaceae</taxon>
        <taxon>Bordetella</taxon>
    </lineage>
</organism>
<reference evidence="2 3" key="1">
    <citation type="submission" date="2016-04" db="EMBL/GenBank/DDBJ databases">
        <authorList>
            <consortium name="Pathogen Informatics"/>
        </authorList>
    </citation>
    <scope>NUCLEOTIDE SEQUENCE [LARGE SCALE GENOMIC DNA]</scope>
    <source>
        <strain evidence="2 3">H044680328</strain>
    </source>
</reference>
<dbReference type="NCBIfam" id="NF038354">
    <property type="entry name" value="trnsprt_adja_43"/>
    <property type="match status" value="1"/>
</dbReference>
<sequence>MLTFYFLVWPVISFAILAILIVALRRDIRAARKSGDAML</sequence>
<keyword evidence="1" id="KW-1133">Transmembrane helix</keyword>
<dbReference type="KEGG" id="btrm:SAMEA390648700683"/>
<dbReference type="RefSeq" id="WP_376765108.1">
    <property type="nucleotide sequence ID" value="NZ_CP016340.1"/>
</dbReference>
<evidence type="ECO:0000313" key="2">
    <source>
        <dbReference type="EMBL" id="SAI67300.1"/>
    </source>
</evidence>